<dbReference type="RefSeq" id="XP_019047088.1">
    <property type="nucleotide sequence ID" value="XM_019190340.1"/>
</dbReference>
<dbReference type="VEuPathDB" id="FungiDB:I302_03695"/>
<dbReference type="EMBL" id="CP144541">
    <property type="protein sequence ID" value="WVW78369.1"/>
    <property type="molecule type" value="Genomic_DNA"/>
</dbReference>
<feature type="region of interest" description="Disordered" evidence="2">
    <location>
        <begin position="399"/>
        <end position="454"/>
    </location>
</feature>
<reference evidence="5" key="3">
    <citation type="submission" date="2014-01" db="EMBL/GenBank/DDBJ databases">
        <title>Evolution of pathogenesis and genome organization in the Tremellales.</title>
        <authorList>
            <person name="Cuomo C."/>
            <person name="Litvintseva A."/>
            <person name="Heitman J."/>
            <person name="Chen Y."/>
            <person name="Sun S."/>
            <person name="Springer D."/>
            <person name="Dromer F."/>
            <person name="Young S."/>
            <person name="Zeng Q."/>
            <person name="Chapman S."/>
            <person name="Gujja S."/>
            <person name="Saif S."/>
            <person name="Birren B."/>
        </authorList>
    </citation>
    <scope>NUCLEOTIDE SEQUENCE</scope>
    <source>
        <strain evidence="5">CBS 10118</strain>
    </source>
</reference>
<dbReference type="GO" id="GO:0046835">
    <property type="term" value="P:carbohydrate phosphorylation"/>
    <property type="evidence" value="ECO:0007669"/>
    <property type="project" value="TreeGrafter"/>
</dbReference>
<dbReference type="Proteomes" id="UP000092730">
    <property type="component" value="Chromosome 1"/>
</dbReference>
<proteinExistence type="predicted"/>
<reference evidence="6" key="4">
    <citation type="submission" date="2024-02" db="EMBL/GenBank/DDBJ databases">
        <title>Comparative genomics of Cryptococcus and Kwoniella reveals pathogenesis evolution and contrasting modes of karyotype evolution via chromosome fusion or intercentromeric recombination.</title>
        <authorList>
            <person name="Coelho M.A."/>
            <person name="David-Palma M."/>
            <person name="Shea T."/>
            <person name="Bowers K."/>
            <person name="McGinley-Smith S."/>
            <person name="Mohammad A.W."/>
            <person name="Gnirke A."/>
            <person name="Yurkov A.M."/>
            <person name="Nowrousian M."/>
            <person name="Sun S."/>
            <person name="Cuomo C.A."/>
            <person name="Heitman J."/>
        </authorList>
    </citation>
    <scope>NUCLEOTIDE SEQUENCE</scope>
    <source>
        <strain evidence="6">CBS 10118</strain>
    </source>
</reference>
<dbReference type="InterPro" id="IPR031357">
    <property type="entry name" value="Stealth_CR3"/>
</dbReference>
<evidence type="ECO:0000256" key="2">
    <source>
        <dbReference type="SAM" id="MobiDB-lite"/>
    </source>
</evidence>
<feature type="domain" description="Stealth protein CR3 conserved region 3" evidence="4">
    <location>
        <begin position="567"/>
        <end position="615"/>
    </location>
</feature>
<dbReference type="GeneID" id="30208094"/>
<keyword evidence="3" id="KW-1133">Transmembrane helix</keyword>
<keyword evidence="3" id="KW-0472">Membrane</keyword>
<keyword evidence="7" id="KW-1185">Reference proteome</keyword>
<feature type="compositionally biased region" description="Low complexity" evidence="2">
    <location>
        <begin position="76"/>
        <end position="93"/>
    </location>
</feature>
<dbReference type="Pfam" id="PF17102">
    <property type="entry name" value="Stealth_CR3"/>
    <property type="match status" value="1"/>
</dbReference>
<evidence type="ECO:0000313" key="6">
    <source>
        <dbReference type="EMBL" id="WVW78369.1"/>
    </source>
</evidence>
<organism evidence="5">
    <name type="scientific">Kwoniella bestiolae CBS 10118</name>
    <dbReference type="NCBI Taxonomy" id="1296100"/>
    <lineage>
        <taxon>Eukaryota</taxon>
        <taxon>Fungi</taxon>
        <taxon>Dikarya</taxon>
        <taxon>Basidiomycota</taxon>
        <taxon>Agaricomycotina</taxon>
        <taxon>Tremellomycetes</taxon>
        <taxon>Tremellales</taxon>
        <taxon>Cryptococcaceae</taxon>
        <taxon>Kwoniella</taxon>
    </lineage>
</organism>
<protein>
    <recommendedName>
        <fullName evidence="4">Stealth protein CR3 conserved region 3 domain-containing protein</fullName>
    </recommendedName>
</protein>
<dbReference type="EMBL" id="KI894020">
    <property type="protein sequence ID" value="OCF26018.1"/>
    <property type="molecule type" value="Genomic_DNA"/>
</dbReference>
<reference evidence="6" key="2">
    <citation type="submission" date="2013-07" db="EMBL/GenBank/DDBJ databases">
        <authorList>
            <consortium name="The Broad Institute Genome Sequencing Platform"/>
            <person name="Cuomo C."/>
            <person name="Litvintseva A."/>
            <person name="Chen Y."/>
            <person name="Heitman J."/>
            <person name="Sun S."/>
            <person name="Springer D."/>
            <person name="Dromer F."/>
            <person name="Young S.K."/>
            <person name="Zeng Q."/>
            <person name="Gargeya S."/>
            <person name="Fitzgerald M."/>
            <person name="Abouelleil A."/>
            <person name="Alvarado L."/>
            <person name="Berlin A.M."/>
            <person name="Chapman S.B."/>
            <person name="Dewar J."/>
            <person name="Goldberg J."/>
            <person name="Griggs A."/>
            <person name="Gujja S."/>
            <person name="Hansen M."/>
            <person name="Howarth C."/>
            <person name="Imamovic A."/>
            <person name="Larimer J."/>
            <person name="McCowan C."/>
            <person name="Murphy C."/>
            <person name="Pearson M."/>
            <person name="Priest M."/>
            <person name="Roberts A."/>
            <person name="Saif S."/>
            <person name="Shea T."/>
            <person name="Sykes S."/>
            <person name="Wortman J."/>
            <person name="Nusbaum C."/>
            <person name="Birren B."/>
        </authorList>
    </citation>
    <scope>NUCLEOTIDE SEQUENCE</scope>
    <source>
        <strain evidence="6">CBS 10118</strain>
    </source>
</reference>
<dbReference type="OrthoDB" id="263283at2759"/>
<dbReference type="GO" id="GO:0005794">
    <property type="term" value="C:Golgi apparatus"/>
    <property type="evidence" value="ECO:0007669"/>
    <property type="project" value="TreeGrafter"/>
</dbReference>
<reference evidence="5" key="1">
    <citation type="submission" date="2013-07" db="EMBL/GenBank/DDBJ databases">
        <title>The Genome Sequence of Cryptococcus bestiolae CBS10118.</title>
        <authorList>
            <consortium name="The Broad Institute Genome Sequencing Platform"/>
            <person name="Cuomo C."/>
            <person name="Litvintseva A."/>
            <person name="Chen Y."/>
            <person name="Heitman J."/>
            <person name="Sun S."/>
            <person name="Springer D."/>
            <person name="Dromer F."/>
            <person name="Young S.K."/>
            <person name="Zeng Q."/>
            <person name="Gargeya S."/>
            <person name="Fitzgerald M."/>
            <person name="Abouelleil A."/>
            <person name="Alvarado L."/>
            <person name="Berlin A.M."/>
            <person name="Chapman S.B."/>
            <person name="Dewar J."/>
            <person name="Goldberg J."/>
            <person name="Griggs A."/>
            <person name="Gujja S."/>
            <person name="Hansen M."/>
            <person name="Howarth C."/>
            <person name="Imamovic A."/>
            <person name="Larimer J."/>
            <person name="McCowan C."/>
            <person name="Murphy C."/>
            <person name="Pearson M."/>
            <person name="Priest M."/>
            <person name="Roberts A."/>
            <person name="Saif S."/>
            <person name="Shea T."/>
            <person name="Sykes S."/>
            <person name="Wortman J."/>
            <person name="Nusbaum C."/>
            <person name="Birren B."/>
        </authorList>
    </citation>
    <scope>NUCLEOTIDE SEQUENCE [LARGE SCALE GENOMIC DNA]</scope>
    <source>
        <strain evidence="5">CBS 10118</strain>
    </source>
</reference>
<feature type="transmembrane region" description="Helical" evidence="3">
    <location>
        <begin position="160"/>
        <end position="181"/>
    </location>
</feature>
<dbReference type="AlphaFoldDB" id="A0A1B9G4U3"/>
<feature type="compositionally biased region" description="Acidic residues" evidence="2">
    <location>
        <begin position="408"/>
        <end position="440"/>
    </location>
</feature>
<dbReference type="PANTHER" id="PTHR24045:SF0">
    <property type="entry name" value="N-ACETYLGLUCOSAMINE-1-PHOSPHOTRANSFERASE SUBUNITS ALPHA_BETA"/>
    <property type="match status" value="1"/>
</dbReference>
<dbReference type="STRING" id="1296100.A0A1B9G4U3"/>
<dbReference type="KEGG" id="kbi:30208094"/>
<dbReference type="InterPro" id="IPR047141">
    <property type="entry name" value="Stealth"/>
</dbReference>
<dbReference type="GO" id="GO:0003976">
    <property type="term" value="F:UDP-N-acetylglucosamine-lysosomal-enzyme N-acetylglucosaminephosphotransferase activity"/>
    <property type="evidence" value="ECO:0007669"/>
    <property type="project" value="TreeGrafter"/>
</dbReference>
<accession>A0A1B9G4U3</accession>
<evidence type="ECO:0000313" key="5">
    <source>
        <dbReference type="EMBL" id="OCF26018.1"/>
    </source>
</evidence>
<keyword evidence="1" id="KW-0808">Transferase</keyword>
<feature type="compositionally biased region" description="Low complexity" evidence="2">
    <location>
        <begin position="43"/>
        <end position="61"/>
    </location>
</feature>
<gene>
    <name evidence="5" type="ORF">I302_03695</name>
    <name evidence="6" type="ORF">I302_100323</name>
</gene>
<evidence type="ECO:0000256" key="3">
    <source>
        <dbReference type="SAM" id="Phobius"/>
    </source>
</evidence>
<keyword evidence="3" id="KW-0812">Transmembrane</keyword>
<evidence type="ECO:0000313" key="7">
    <source>
        <dbReference type="Proteomes" id="UP000092730"/>
    </source>
</evidence>
<name>A0A1B9G4U3_9TREE</name>
<evidence type="ECO:0000259" key="4">
    <source>
        <dbReference type="Pfam" id="PF17102"/>
    </source>
</evidence>
<feature type="region of interest" description="Disordered" evidence="2">
    <location>
        <begin position="43"/>
        <end position="96"/>
    </location>
</feature>
<dbReference type="PANTHER" id="PTHR24045">
    <property type="match status" value="1"/>
</dbReference>
<sequence>MIIRPRRIRTKVLGYIMSPFTSSIDIGPGISSSSPIYTAIPSSPASTISSIDPSSPRSTISEMSSDSDTSGRRESYPLSIASTSSSSSPEGSSTTRFYEKHYSISEDEEEEEYGSSESTGLLGFLALPRWKRDIEDKLSLPSTSRRRAIRTKNRAQTSTMFVPIFGIVLLGGAILTGIYVYSQRSGSIDESTYITASDQQNNSSTEQHTSPPQWAVDAQEIPDDPTHILIPPHETPNIELLRPLHGRLPYDVLESYFSTGVIHSSFNSHSHLAKQQPMDIVYLFVNASSPFLQENMLLAEESEGIELVGKKRHWRDNGELRGALRSGIKSFGDNLGKVHVISADWDLTNEDKSALEIEDGKIGQIPEWLNWDSQRGESSVLKWHFHSDVFKLPINSNGQVTVRPNLSQDEEDADPSKNEEEEEVEENEDESDGDGNDEEEGIVKPQPEVRFEPPTPVEVFWNNEQEWKELATPNFNSFAIESRMSWLQDVSENFIAFNDDMFVLRNLSTSDFRHPLLGNVFRMDSNLLVNPSMTPMQLTDSGEWGALQHANQILSKRFPARRRMYLHHLPKIQSTSMMNEALTMFNEELSISTTRNFRESKRGRGDVEMAWLTTNLRIERWREALLWSYIVAKVGHQNEGTWNNDARADLINLMQITDDQISGYQNVVVERRNDRKTLADSFEADSQVDWEGPKASIYQFSSLDGHLNLISEIPNRKCIFSLQQCLPARFFLDPDISYSSEEIFKHIAFAEPSCGDCLISALINESGERGIEAFLPSHDQIHYPASLNRTVEREWKISEPILQLTDSWAESDFTIGGNVFEGQDIWAGALARKDGGVELRRWCIKLLSRYTYVFASTPSLFSPIHNYGQLKSALRQVEETPDLAMFCINDDQYDSSDGKVRRLFGSWMNEKFGGAIPGVTYEREGVEWAESLPADSERSIVEEEERLTSSNRAIASSGNNHMGHNRILQKSSVLNDGERPYYNDFDEYDEEERDDLNEYGWKLGVVEDIPDAIW</sequence>
<evidence type="ECO:0000256" key="1">
    <source>
        <dbReference type="ARBA" id="ARBA00022679"/>
    </source>
</evidence>